<organism evidence="2 3">
    <name type="scientific">Pelagibacterium lentulum</name>
    <dbReference type="NCBI Taxonomy" id="2029865"/>
    <lineage>
        <taxon>Bacteria</taxon>
        <taxon>Pseudomonadati</taxon>
        <taxon>Pseudomonadota</taxon>
        <taxon>Alphaproteobacteria</taxon>
        <taxon>Hyphomicrobiales</taxon>
        <taxon>Devosiaceae</taxon>
        <taxon>Pelagibacterium</taxon>
    </lineage>
</organism>
<name>A0A916R6U4_9HYPH</name>
<sequence>MQAPGGPDEDRDGGFAFGGWTAPLFDDTVGAAMGEMFTNPFDLLLGRRTFEIFANYWPKLEGKSDIADLFGSINKYVATRQAGYASDWRHTQILDGSDVIDAIRKLKQEDGRHLMTQGSANFIQTLLASDIVDELYTLTFPVVLGKGKRLFEGGAAPRALNLLHSTTSASGVTMNRYAYAGEVQTGSFSEE</sequence>
<proteinExistence type="predicted"/>
<feature type="domain" description="Bacterial bifunctional deaminase-reductase C-terminal" evidence="1">
    <location>
        <begin position="24"/>
        <end position="173"/>
    </location>
</feature>
<dbReference type="InterPro" id="IPR002734">
    <property type="entry name" value="RibDG_C"/>
</dbReference>
<accession>A0A916R6U4</accession>
<dbReference type="InterPro" id="IPR024072">
    <property type="entry name" value="DHFR-like_dom_sf"/>
</dbReference>
<evidence type="ECO:0000313" key="3">
    <source>
        <dbReference type="Proteomes" id="UP000596977"/>
    </source>
</evidence>
<dbReference type="Pfam" id="PF01872">
    <property type="entry name" value="RibD_C"/>
    <property type="match status" value="1"/>
</dbReference>
<reference evidence="2 3" key="1">
    <citation type="journal article" date="2014" name="Int. J. Syst. Evol. Microbiol.">
        <title>Complete genome sequence of Corynebacterium casei LMG S-19264T (=DSM 44701T), isolated from a smear-ripened cheese.</title>
        <authorList>
            <consortium name="US DOE Joint Genome Institute (JGI-PGF)"/>
            <person name="Walter F."/>
            <person name="Albersmeier A."/>
            <person name="Kalinowski J."/>
            <person name="Ruckert C."/>
        </authorList>
    </citation>
    <scope>NUCLEOTIDE SEQUENCE [LARGE SCALE GENOMIC DNA]</scope>
    <source>
        <strain evidence="2 3">CGMCC 1.15896</strain>
    </source>
</reference>
<dbReference type="PANTHER" id="PTHR38011">
    <property type="entry name" value="DIHYDROFOLATE REDUCTASE FAMILY PROTEIN (AFU_ORTHOLOGUE AFUA_8G06820)"/>
    <property type="match status" value="1"/>
</dbReference>
<protein>
    <submittedName>
        <fullName evidence="2">Dihydrofolate reductase</fullName>
    </submittedName>
</protein>
<comment type="caution">
    <text evidence="2">The sequence shown here is derived from an EMBL/GenBank/DDBJ whole genome shotgun (WGS) entry which is preliminary data.</text>
</comment>
<dbReference type="InterPro" id="IPR050765">
    <property type="entry name" value="Riboflavin_Biosynth_HTPR"/>
</dbReference>
<dbReference type="Gene3D" id="3.40.430.10">
    <property type="entry name" value="Dihydrofolate Reductase, subunit A"/>
    <property type="match status" value="1"/>
</dbReference>
<evidence type="ECO:0000313" key="2">
    <source>
        <dbReference type="EMBL" id="GGA41843.1"/>
    </source>
</evidence>
<dbReference type="Proteomes" id="UP000596977">
    <property type="component" value="Unassembled WGS sequence"/>
</dbReference>
<dbReference type="SUPFAM" id="SSF53597">
    <property type="entry name" value="Dihydrofolate reductase-like"/>
    <property type="match status" value="1"/>
</dbReference>
<dbReference type="GO" id="GO:0009231">
    <property type="term" value="P:riboflavin biosynthetic process"/>
    <property type="evidence" value="ECO:0007669"/>
    <property type="project" value="InterPro"/>
</dbReference>
<dbReference type="AlphaFoldDB" id="A0A916R6U4"/>
<dbReference type="EMBL" id="BMKB01000001">
    <property type="protein sequence ID" value="GGA41843.1"/>
    <property type="molecule type" value="Genomic_DNA"/>
</dbReference>
<dbReference type="PANTHER" id="PTHR38011:SF11">
    <property type="entry name" value="2,5-DIAMINO-6-RIBOSYLAMINO-4(3H)-PYRIMIDINONE 5'-PHOSPHATE REDUCTASE"/>
    <property type="match status" value="1"/>
</dbReference>
<dbReference type="GO" id="GO:0008703">
    <property type="term" value="F:5-amino-6-(5-phosphoribosylamino)uracil reductase activity"/>
    <property type="evidence" value="ECO:0007669"/>
    <property type="project" value="InterPro"/>
</dbReference>
<gene>
    <name evidence="2" type="ORF">GCM10011499_09370</name>
</gene>
<keyword evidence="3" id="KW-1185">Reference proteome</keyword>
<evidence type="ECO:0000259" key="1">
    <source>
        <dbReference type="Pfam" id="PF01872"/>
    </source>
</evidence>